<evidence type="ECO:0000313" key="3">
    <source>
        <dbReference type="Proteomes" id="UP000509638"/>
    </source>
</evidence>
<feature type="region of interest" description="Disordered" evidence="1">
    <location>
        <begin position="138"/>
        <end position="219"/>
    </location>
</feature>
<reference evidence="2 3" key="1">
    <citation type="submission" date="2020-06" db="EMBL/GenBank/DDBJ databases">
        <authorList>
            <person name="Jo H."/>
        </authorList>
    </citation>
    <scope>NUCLEOTIDE SEQUENCE [LARGE SCALE GENOMIC DNA]</scope>
    <source>
        <strain evidence="2 3">I46</strain>
    </source>
</reference>
<organism evidence="2 3">
    <name type="scientific">Microbacterium oleivorans</name>
    <dbReference type="NCBI Taxonomy" id="273677"/>
    <lineage>
        <taxon>Bacteria</taxon>
        <taxon>Bacillati</taxon>
        <taxon>Actinomycetota</taxon>
        <taxon>Actinomycetes</taxon>
        <taxon>Micrococcales</taxon>
        <taxon>Microbacteriaceae</taxon>
        <taxon>Microbacterium</taxon>
    </lineage>
</organism>
<dbReference type="InterPro" id="IPR036388">
    <property type="entry name" value="WH-like_DNA-bd_sf"/>
</dbReference>
<name>A0A7D5EWJ1_9MICO</name>
<gene>
    <name evidence="2" type="ORF">HW566_07365</name>
</gene>
<feature type="compositionally biased region" description="Gly residues" evidence="1">
    <location>
        <begin position="155"/>
        <end position="171"/>
    </location>
</feature>
<evidence type="ECO:0000256" key="1">
    <source>
        <dbReference type="SAM" id="MobiDB-lite"/>
    </source>
</evidence>
<feature type="compositionally biased region" description="Basic and acidic residues" evidence="1">
    <location>
        <begin position="176"/>
        <end position="205"/>
    </location>
</feature>
<dbReference type="SUPFAM" id="SSF46785">
    <property type="entry name" value="Winged helix' DNA-binding domain"/>
    <property type="match status" value="1"/>
</dbReference>
<sequence>MTTHDTTTQNTTPDRSLRFWMRAAHSAFAAELARVLADEGLDRRDWAVLGALTGEHAFPGLDERVQRGGKRVRALAARGWAIEADGRWVATDEGRRERDRIHVLVSEVRGRASGAVSDDEFATTVASLEKIARSLGWDESTPRDCGPRGRHGFGHGRGFGPRLGGFGGFRSGFGPERGEHPHGEHPHGEHPHGEHPRLRGERAFERGFTAGFRAGRDAA</sequence>
<evidence type="ECO:0000313" key="2">
    <source>
        <dbReference type="EMBL" id="QLD11606.1"/>
    </source>
</evidence>
<dbReference type="InterPro" id="IPR036390">
    <property type="entry name" value="WH_DNA-bd_sf"/>
</dbReference>
<dbReference type="Gene3D" id="1.10.10.10">
    <property type="entry name" value="Winged helix-like DNA-binding domain superfamily/Winged helix DNA-binding domain"/>
    <property type="match status" value="1"/>
</dbReference>
<dbReference type="AlphaFoldDB" id="A0A7D5EWJ1"/>
<dbReference type="Proteomes" id="UP000509638">
    <property type="component" value="Chromosome"/>
</dbReference>
<proteinExistence type="predicted"/>
<dbReference type="EMBL" id="CP058316">
    <property type="protein sequence ID" value="QLD11606.1"/>
    <property type="molecule type" value="Genomic_DNA"/>
</dbReference>
<accession>A0A7D5EWJ1</accession>
<evidence type="ECO:0008006" key="4">
    <source>
        <dbReference type="Google" id="ProtNLM"/>
    </source>
</evidence>
<dbReference type="RefSeq" id="WP_178011669.1">
    <property type="nucleotide sequence ID" value="NZ_CP058316.1"/>
</dbReference>
<protein>
    <recommendedName>
        <fullName evidence="4">MarR family transcriptional regulator</fullName>
    </recommendedName>
</protein>